<proteinExistence type="predicted"/>
<dbReference type="AlphaFoldDB" id="A0A454TZA1"/>
<dbReference type="InterPro" id="IPR050090">
    <property type="entry name" value="Tyrosine_recombinase_XerCD"/>
</dbReference>
<keyword evidence="1" id="KW-0229">DNA integration</keyword>
<dbReference type="EMBL" id="RJTL01000001">
    <property type="protein sequence ID" value="RNM11262.1"/>
    <property type="molecule type" value="Genomic_DNA"/>
</dbReference>
<dbReference type="OrthoDB" id="662444at2"/>
<evidence type="ECO:0000256" key="1">
    <source>
        <dbReference type="ARBA" id="ARBA00022908"/>
    </source>
</evidence>
<dbReference type="PANTHER" id="PTHR30349">
    <property type="entry name" value="PHAGE INTEGRASE-RELATED"/>
    <property type="match status" value="1"/>
</dbReference>
<accession>A0A454TZA1</accession>
<keyword evidence="3" id="KW-0233">DNA recombination</keyword>
<evidence type="ECO:0000256" key="2">
    <source>
        <dbReference type="ARBA" id="ARBA00023125"/>
    </source>
</evidence>
<name>A0A454TZA1_9RALS</name>
<dbReference type="PROSITE" id="PS51898">
    <property type="entry name" value="TYR_RECOMBINASE"/>
    <property type="match status" value="1"/>
</dbReference>
<evidence type="ECO:0000256" key="3">
    <source>
        <dbReference type="ARBA" id="ARBA00023172"/>
    </source>
</evidence>
<sequence>MGSITTRKTPDGKTAYRAFIRRNVNGKSVSKSKVFANKTDAKNWLRENENSAALAALGAATGPTFSDLLDSFVKAPPTKGTRYWSAAHIDFWRAELGAMKTGAVDRGAINACKAKLMAQQARHHTPEGTKTTDKTLTPATVNRYLASLSSVLNFAVQRGIIDHHPMKAGQVRKEQESKGRRRILTADEEQRLYTACEASSWPMMRLFLRVCLTTGARKSEVLNLRWHDIDAAQSVAWLHDTKNGDSRALPLVRDVKASLADASKVRPLGSDYVFYDPRHPKRPKDIKEVWKAVRKRAGLWQDRTDPLDQVVLHSARHTVATRLIRAEKNIAKVRNVTGHKTLAALQKYVHLDTDDAVELAERTLGKGAAA</sequence>
<dbReference type="SUPFAM" id="SSF56349">
    <property type="entry name" value="DNA breaking-rejoining enzymes"/>
    <property type="match status" value="1"/>
</dbReference>
<dbReference type="InterPro" id="IPR013762">
    <property type="entry name" value="Integrase-like_cat_sf"/>
</dbReference>
<dbReference type="PANTHER" id="PTHR30349:SF94">
    <property type="entry name" value="INTEGRASE_RECOMBINASE HI_1414-RELATED"/>
    <property type="match status" value="1"/>
</dbReference>
<dbReference type="GO" id="GO:0015074">
    <property type="term" value="P:DNA integration"/>
    <property type="evidence" value="ECO:0007669"/>
    <property type="project" value="UniProtKB-KW"/>
</dbReference>
<dbReference type="Pfam" id="PF00589">
    <property type="entry name" value="Phage_integrase"/>
    <property type="match status" value="1"/>
</dbReference>
<feature type="domain" description="Tyr recombinase" evidence="4">
    <location>
        <begin position="179"/>
        <end position="361"/>
    </location>
</feature>
<dbReference type="InterPro" id="IPR002104">
    <property type="entry name" value="Integrase_catalytic"/>
</dbReference>
<dbReference type="Proteomes" id="UP000271222">
    <property type="component" value="Unassembled WGS sequence"/>
</dbReference>
<dbReference type="CDD" id="cd00796">
    <property type="entry name" value="INT_Rci_Hp1_C"/>
    <property type="match status" value="1"/>
</dbReference>
<evidence type="ECO:0000313" key="5">
    <source>
        <dbReference type="EMBL" id="RNM11262.1"/>
    </source>
</evidence>
<reference evidence="5 6" key="1">
    <citation type="submission" date="2018-10" db="EMBL/GenBank/DDBJ databases">
        <title>Draft Genome Sequence of Ralstonia pseudosolanacearum (R. solanacearum phylotype I) Strain Tg03 Isolated from Luffa cylindrica in China.</title>
        <authorList>
            <person name="Yuan G.-Q."/>
            <person name="Li Q.-Q."/>
            <person name="Zhang Y.-W."/>
        </authorList>
    </citation>
    <scope>NUCLEOTIDE SEQUENCE [LARGE SCALE GENOMIC DNA]</scope>
    <source>
        <strain evidence="5 6">Tg03</strain>
    </source>
</reference>
<comment type="caution">
    <text evidence="5">The sequence shown here is derived from an EMBL/GenBank/DDBJ whole genome shotgun (WGS) entry which is preliminary data.</text>
</comment>
<evidence type="ECO:0000259" key="4">
    <source>
        <dbReference type="PROSITE" id="PS51898"/>
    </source>
</evidence>
<dbReference type="InterPro" id="IPR010998">
    <property type="entry name" value="Integrase_recombinase_N"/>
</dbReference>
<dbReference type="Gene3D" id="1.10.150.130">
    <property type="match status" value="1"/>
</dbReference>
<dbReference type="GO" id="GO:0006310">
    <property type="term" value="P:DNA recombination"/>
    <property type="evidence" value="ECO:0007669"/>
    <property type="project" value="UniProtKB-KW"/>
</dbReference>
<dbReference type="InterPro" id="IPR011010">
    <property type="entry name" value="DNA_brk_join_enz"/>
</dbReference>
<protein>
    <submittedName>
        <fullName evidence="5">Site-specific integrase</fullName>
    </submittedName>
</protein>
<gene>
    <name evidence="5" type="ORF">EGA29_00255</name>
</gene>
<dbReference type="RefSeq" id="WP_058907060.1">
    <property type="nucleotide sequence ID" value="NZ_CP085043.1"/>
</dbReference>
<dbReference type="Gene3D" id="1.10.443.10">
    <property type="entry name" value="Intergrase catalytic core"/>
    <property type="match status" value="1"/>
</dbReference>
<dbReference type="GO" id="GO:0003677">
    <property type="term" value="F:DNA binding"/>
    <property type="evidence" value="ECO:0007669"/>
    <property type="project" value="UniProtKB-KW"/>
</dbReference>
<organism evidence="5 6">
    <name type="scientific">Ralstonia pseudosolanacearum</name>
    <dbReference type="NCBI Taxonomy" id="1310165"/>
    <lineage>
        <taxon>Bacteria</taxon>
        <taxon>Pseudomonadati</taxon>
        <taxon>Pseudomonadota</taxon>
        <taxon>Betaproteobacteria</taxon>
        <taxon>Burkholderiales</taxon>
        <taxon>Burkholderiaceae</taxon>
        <taxon>Ralstonia</taxon>
        <taxon>Ralstonia solanacearum species complex</taxon>
    </lineage>
</organism>
<keyword evidence="2" id="KW-0238">DNA-binding</keyword>
<evidence type="ECO:0000313" key="6">
    <source>
        <dbReference type="Proteomes" id="UP000271222"/>
    </source>
</evidence>